<dbReference type="InterPro" id="IPR036388">
    <property type="entry name" value="WH-like_DNA-bd_sf"/>
</dbReference>
<gene>
    <name evidence="9" type="ORF">K1Y72_09010</name>
</gene>
<comment type="catalytic activity">
    <reaction evidence="6">
        <text>a 6-O-methyl-2'-deoxyguanosine in DNA + L-cysteinyl-[protein] = S-methyl-L-cysteinyl-[protein] + a 2'-deoxyguanosine in DNA</text>
        <dbReference type="Rhea" id="RHEA:24000"/>
        <dbReference type="Rhea" id="RHEA-COMP:10131"/>
        <dbReference type="Rhea" id="RHEA-COMP:10132"/>
        <dbReference type="Rhea" id="RHEA-COMP:11367"/>
        <dbReference type="Rhea" id="RHEA-COMP:11368"/>
        <dbReference type="ChEBI" id="CHEBI:29950"/>
        <dbReference type="ChEBI" id="CHEBI:82612"/>
        <dbReference type="ChEBI" id="CHEBI:85445"/>
        <dbReference type="ChEBI" id="CHEBI:85448"/>
        <dbReference type="EC" id="2.1.1.63"/>
    </reaction>
</comment>
<keyword evidence="10" id="KW-1185">Reference proteome</keyword>
<evidence type="ECO:0000256" key="1">
    <source>
        <dbReference type="ARBA" id="ARBA00001286"/>
    </source>
</evidence>
<proteinExistence type="predicted"/>
<dbReference type="PROSITE" id="PS00374">
    <property type="entry name" value="MGMT"/>
    <property type="match status" value="1"/>
</dbReference>
<sequence>MTDTLAFATAETPLGPLLAAVTGDGVAWLDFRDGPDARARAVRALRLPVVADPARTAPVTAALAAYFAEEARDFDVPLDWRLYSPLQRQVLETLYTTVPYGALTTYGEIGTRSGAGVPAQAIGQVMGSNPIPLIVPCHRVVSSTGLGGYSGGSGVEVKRWLLMFEGALPATLDWDPAEGPRS</sequence>
<dbReference type="CDD" id="cd06445">
    <property type="entry name" value="ATase"/>
    <property type="match status" value="1"/>
</dbReference>
<dbReference type="Gene3D" id="1.10.10.10">
    <property type="entry name" value="Winged helix-like DNA-binding domain superfamily/Winged helix DNA-binding domain"/>
    <property type="match status" value="1"/>
</dbReference>
<dbReference type="SUPFAM" id="SSF46767">
    <property type="entry name" value="Methylated DNA-protein cysteine methyltransferase, C-terminal domain"/>
    <property type="match status" value="1"/>
</dbReference>
<dbReference type="PANTHER" id="PTHR10815:SF13">
    <property type="entry name" value="METHYLATED-DNA--PROTEIN-CYSTEINE METHYLTRANSFERASE"/>
    <property type="match status" value="1"/>
</dbReference>
<dbReference type="Gene3D" id="3.30.160.70">
    <property type="entry name" value="Methylated DNA-protein cysteine methyltransferase domain"/>
    <property type="match status" value="1"/>
</dbReference>
<organism evidence="9 10">
    <name type="scientific">Actinomadura parmotrematis</name>
    <dbReference type="NCBI Taxonomy" id="2864039"/>
    <lineage>
        <taxon>Bacteria</taxon>
        <taxon>Bacillati</taxon>
        <taxon>Actinomycetota</taxon>
        <taxon>Actinomycetes</taxon>
        <taxon>Streptosporangiales</taxon>
        <taxon>Thermomonosporaceae</taxon>
        <taxon>Actinomadura</taxon>
    </lineage>
</organism>
<dbReference type="Pfam" id="PF02870">
    <property type="entry name" value="Methyltransf_1N"/>
    <property type="match status" value="1"/>
</dbReference>
<dbReference type="InterPro" id="IPR036217">
    <property type="entry name" value="MethylDNA_cys_MeTrfase_DNAb"/>
</dbReference>
<evidence type="ECO:0000256" key="6">
    <source>
        <dbReference type="ARBA" id="ARBA00049348"/>
    </source>
</evidence>
<dbReference type="InterPro" id="IPR008332">
    <property type="entry name" value="MethylG_MeTrfase_N"/>
</dbReference>
<dbReference type="InterPro" id="IPR036631">
    <property type="entry name" value="MGMT_N_sf"/>
</dbReference>
<dbReference type="SUPFAM" id="SSF53155">
    <property type="entry name" value="Methylated DNA-protein cysteine methyltransferase domain"/>
    <property type="match status" value="1"/>
</dbReference>
<keyword evidence="5" id="KW-0234">DNA repair</keyword>
<keyword evidence="4" id="KW-0227">DNA damage</keyword>
<evidence type="ECO:0000313" key="9">
    <source>
        <dbReference type="EMBL" id="MBW8482501.1"/>
    </source>
</evidence>
<feature type="domain" description="Methylated-DNA-[protein]-cysteine S-methyltransferase DNA binding" evidence="7">
    <location>
        <begin position="86"/>
        <end position="166"/>
    </location>
</feature>
<dbReference type="Proteomes" id="UP000774570">
    <property type="component" value="Unassembled WGS sequence"/>
</dbReference>
<evidence type="ECO:0000259" key="8">
    <source>
        <dbReference type="Pfam" id="PF02870"/>
    </source>
</evidence>
<dbReference type="EMBL" id="JAIBOA010000004">
    <property type="protein sequence ID" value="MBW8482501.1"/>
    <property type="molecule type" value="Genomic_DNA"/>
</dbReference>
<evidence type="ECO:0000256" key="3">
    <source>
        <dbReference type="ARBA" id="ARBA00022679"/>
    </source>
</evidence>
<dbReference type="NCBIfam" id="TIGR00589">
    <property type="entry name" value="ogt"/>
    <property type="match status" value="1"/>
</dbReference>
<reference evidence="9 10" key="1">
    <citation type="submission" date="2021-07" db="EMBL/GenBank/DDBJ databases">
        <title>Actinomadura sp. PM05-2 isolated from lichen.</title>
        <authorList>
            <person name="Somphong A."/>
            <person name="Phongsopitanun W."/>
            <person name="Tanasupawat S."/>
            <person name="Peongsungnone V."/>
        </authorList>
    </citation>
    <scope>NUCLEOTIDE SEQUENCE [LARGE SCALE GENOMIC DNA]</scope>
    <source>
        <strain evidence="9 10">PM05-2</strain>
    </source>
</reference>
<comment type="caution">
    <text evidence="9">The sequence shown here is derived from an EMBL/GenBank/DDBJ whole genome shotgun (WGS) entry which is preliminary data.</text>
</comment>
<dbReference type="InterPro" id="IPR001497">
    <property type="entry name" value="MethylDNA_cys_MeTrfase_AS"/>
</dbReference>
<protein>
    <submittedName>
        <fullName evidence="9">Methylated-DNA--[protein]-cysteine S-methyltransferase</fullName>
    </submittedName>
</protein>
<dbReference type="InterPro" id="IPR014048">
    <property type="entry name" value="MethylDNA_cys_MeTrfase_DNA-bd"/>
</dbReference>
<dbReference type="Pfam" id="PF01035">
    <property type="entry name" value="DNA_binding_1"/>
    <property type="match status" value="1"/>
</dbReference>
<keyword evidence="3" id="KW-0808">Transferase</keyword>
<accession>A0ABS7FQB2</accession>
<keyword evidence="2" id="KW-0489">Methyltransferase</keyword>
<evidence type="ECO:0000313" key="10">
    <source>
        <dbReference type="Proteomes" id="UP000774570"/>
    </source>
</evidence>
<evidence type="ECO:0000256" key="5">
    <source>
        <dbReference type="ARBA" id="ARBA00023204"/>
    </source>
</evidence>
<feature type="domain" description="Methylguanine DNA methyltransferase ribonuclease-like" evidence="8">
    <location>
        <begin position="7"/>
        <end position="79"/>
    </location>
</feature>
<evidence type="ECO:0000256" key="4">
    <source>
        <dbReference type="ARBA" id="ARBA00022763"/>
    </source>
</evidence>
<dbReference type="PANTHER" id="PTHR10815">
    <property type="entry name" value="METHYLATED-DNA--PROTEIN-CYSTEINE METHYLTRANSFERASE"/>
    <property type="match status" value="1"/>
</dbReference>
<evidence type="ECO:0000259" key="7">
    <source>
        <dbReference type="Pfam" id="PF01035"/>
    </source>
</evidence>
<comment type="catalytic activity">
    <reaction evidence="1">
        <text>a 4-O-methyl-thymidine in DNA + L-cysteinyl-[protein] = a thymidine in DNA + S-methyl-L-cysteinyl-[protein]</text>
        <dbReference type="Rhea" id="RHEA:53428"/>
        <dbReference type="Rhea" id="RHEA-COMP:10131"/>
        <dbReference type="Rhea" id="RHEA-COMP:10132"/>
        <dbReference type="Rhea" id="RHEA-COMP:13555"/>
        <dbReference type="Rhea" id="RHEA-COMP:13556"/>
        <dbReference type="ChEBI" id="CHEBI:29950"/>
        <dbReference type="ChEBI" id="CHEBI:82612"/>
        <dbReference type="ChEBI" id="CHEBI:137386"/>
        <dbReference type="ChEBI" id="CHEBI:137387"/>
        <dbReference type="EC" id="2.1.1.63"/>
    </reaction>
</comment>
<name>A0ABS7FQB2_9ACTN</name>
<evidence type="ECO:0000256" key="2">
    <source>
        <dbReference type="ARBA" id="ARBA00022603"/>
    </source>
</evidence>